<sequence length="191" mass="21658">MFRQITMDELKALALDAYGKIEKAYLHWTGVKDGKHFKDYHINIDRAGTMWTDMEALTDYKEHTYMRNSNAVGIAIEACWDAVSENNLGSEPPTKEQLATMTQIMAVLTINAGVPLDIQHQMTHAEAADNKDGLDLYYLDPTGYPNNTYGPDSNVDRWDLLVCHEGDERWSGGDWLRGTARWWGAQWGSTI</sequence>
<reference evidence="4" key="1">
    <citation type="journal article" date="2021" name="Proc. Natl. Acad. Sci. U.S.A.">
        <title>A Catalog of Tens of Thousands of Viruses from Human Metagenomes Reveals Hidden Associations with Chronic Diseases.</title>
        <authorList>
            <person name="Tisza M.J."/>
            <person name="Buck C.B."/>
        </authorList>
    </citation>
    <scope>NUCLEOTIDE SEQUENCE</scope>
    <source>
        <strain evidence="4">Ctv1i11</strain>
    </source>
</reference>
<feature type="domain" description="N-acetylmuramoyl-L-alanine amidase" evidence="3">
    <location>
        <begin position="21"/>
        <end position="126"/>
    </location>
</feature>
<dbReference type="GO" id="GO:0001897">
    <property type="term" value="P:symbiont-mediated cytolysis of host cell"/>
    <property type="evidence" value="ECO:0007669"/>
    <property type="project" value="UniProtKB-ARBA"/>
</dbReference>
<dbReference type="GO" id="GO:0042742">
    <property type="term" value="P:defense response to bacterium"/>
    <property type="evidence" value="ECO:0007669"/>
    <property type="project" value="UniProtKB-KW"/>
</dbReference>
<evidence type="ECO:0000256" key="2">
    <source>
        <dbReference type="ARBA" id="ARBA00022638"/>
    </source>
</evidence>
<name>A0A8S5MUL8_9CAUD</name>
<dbReference type="GO" id="GO:0008745">
    <property type="term" value="F:N-acetylmuramoyl-L-alanine amidase activity"/>
    <property type="evidence" value="ECO:0007669"/>
    <property type="project" value="InterPro"/>
</dbReference>
<proteinExistence type="predicted"/>
<accession>A0A8S5MUL8</accession>
<dbReference type="Gene3D" id="3.40.80.10">
    <property type="entry name" value="Peptidoglycan recognition protein-like"/>
    <property type="match status" value="1"/>
</dbReference>
<protein>
    <submittedName>
        <fullName evidence="4">Peptidoglycan-recognition protein</fullName>
    </submittedName>
</protein>
<keyword evidence="1" id="KW-0929">Antimicrobial</keyword>
<organism evidence="4">
    <name type="scientific">Myoviridae sp. ctv1i11</name>
    <dbReference type="NCBI Taxonomy" id="2826709"/>
    <lineage>
        <taxon>Viruses</taxon>
        <taxon>Duplodnaviria</taxon>
        <taxon>Heunggongvirae</taxon>
        <taxon>Uroviricota</taxon>
        <taxon>Caudoviricetes</taxon>
    </lineage>
</organism>
<dbReference type="Pfam" id="PF01510">
    <property type="entry name" value="Amidase_2"/>
    <property type="match status" value="1"/>
</dbReference>
<evidence type="ECO:0000313" key="4">
    <source>
        <dbReference type="EMBL" id="DAD86033.1"/>
    </source>
</evidence>
<dbReference type="EMBL" id="BK014992">
    <property type="protein sequence ID" value="DAD86033.1"/>
    <property type="molecule type" value="Genomic_DNA"/>
</dbReference>
<keyword evidence="2" id="KW-0081">Bacteriolytic enzyme</keyword>
<dbReference type="InterPro" id="IPR002502">
    <property type="entry name" value="Amidase_domain"/>
</dbReference>
<evidence type="ECO:0000256" key="1">
    <source>
        <dbReference type="ARBA" id="ARBA00022529"/>
    </source>
</evidence>
<dbReference type="InterPro" id="IPR036505">
    <property type="entry name" value="Amidase/PGRP_sf"/>
</dbReference>
<dbReference type="GO" id="GO:0009253">
    <property type="term" value="P:peptidoglycan catabolic process"/>
    <property type="evidence" value="ECO:0007669"/>
    <property type="project" value="InterPro"/>
</dbReference>
<dbReference type="SUPFAM" id="SSF55846">
    <property type="entry name" value="N-acetylmuramoyl-L-alanine amidase-like"/>
    <property type="match status" value="1"/>
</dbReference>
<evidence type="ECO:0000259" key="3">
    <source>
        <dbReference type="Pfam" id="PF01510"/>
    </source>
</evidence>